<dbReference type="InterPro" id="IPR036390">
    <property type="entry name" value="WH_DNA-bd_sf"/>
</dbReference>
<feature type="domain" description="HTH lysR-type" evidence="8">
    <location>
        <begin position="14"/>
        <end position="71"/>
    </location>
</feature>
<keyword evidence="2" id="KW-0808">Transferase</keyword>
<dbReference type="STRING" id="504800.SAMN04488085_103320"/>
<name>A0A1I4C5Q8_9ACTN</name>
<dbReference type="InParanoid" id="A0A1I4C5Q8"/>
<reference evidence="9 10" key="1">
    <citation type="submission" date="2016-10" db="EMBL/GenBank/DDBJ databases">
        <authorList>
            <person name="de Groot N.N."/>
        </authorList>
    </citation>
    <scope>NUCLEOTIDE SEQUENCE [LARGE SCALE GENOMIC DNA]</scope>
    <source>
        <strain evidence="9 10">DSM 45317</strain>
    </source>
</reference>
<dbReference type="InterPro" id="IPR000847">
    <property type="entry name" value="LysR_HTH_N"/>
</dbReference>
<gene>
    <name evidence="9" type="ORF">SAMN04488085_103320</name>
</gene>
<protein>
    <submittedName>
        <fullName evidence="9">DNA-binding transcriptional regulator, LysR family</fullName>
    </submittedName>
</protein>
<dbReference type="InterPro" id="IPR050950">
    <property type="entry name" value="HTH-type_LysR_regulators"/>
</dbReference>
<accession>A0A1I4C5Q8</accession>
<dbReference type="InterPro" id="IPR005119">
    <property type="entry name" value="LysR_subst-bd"/>
</dbReference>
<evidence type="ECO:0000256" key="3">
    <source>
        <dbReference type="ARBA" id="ARBA00022777"/>
    </source>
</evidence>
<keyword evidence="5 9" id="KW-0238">DNA-binding</keyword>
<keyword evidence="3" id="KW-0418">Kinase</keyword>
<dbReference type="Gene3D" id="3.40.190.290">
    <property type="match status" value="1"/>
</dbReference>
<evidence type="ECO:0000256" key="5">
    <source>
        <dbReference type="ARBA" id="ARBA00023125"/>
    </source>
</evidence>
<dbReference type="GO" id="GO:0005829">
    <property type="term" value="C:cytosol"/>
    <property type="evidence" value="ECO:0007669"/>
    <property type="project" value="TreeGrafter"/>
</dbReference>
<dbReference type="CDD" id="cd05466">
    <property type="entry name" value="PBP2_LTTR_substrate"/>
    <property type="match status" value="1"/>
</dbReference>
<dbReference type="InterPro" id="IPR036388">
    <property type="entry name" value="WH-like_DNA-bd_sf"/>
</dbReference>
<evidence type="ECO:0000256" key="2">
    <source>
        <dbReference type="ARBA" id="ARBA00022679"/>
    </source>
</evidence>
<dbReference type="PANTHER" id="PTHR30419:SF31">
    <property type="entry name" value="BLR3139 PROTEIN"/>
    <property type="match status" value="1"/>
</dbReference>
<organism evidence="9 10">
    <name type="scientific">Geodermatophilus ruber</name>
    <dbReference type="NCBI Taxonomy" id="504800"/>
    <lineage>
        <taxon>Bacteria</taxon>
        <taxon>Bacillati</taxon>
        <taxon>Actinomycetota</taxon>
        <taxon>Actinomycetes</taxon>
        <taxon>Geodermatophilales</taxon>
        <taxon>Geodermatophilaceae</taxon>
        <taxon>Geodermatophilus</taxon>
    </lineage>
</organism>
<dbReference type="Gene3D" id="3.30.450.40">
    <property type="match status" value="1"/>
</dbReference>
<proteinExistence type="inferred from homology"/>
<dbReference type="InterPro" id="IPR011006">
    <property type="entry name" value="CheY-like_superfamily"/>
</dbReference>
<dbReference type="SMART" id="SM01012">
    <property type="entry name" value="ANTAR"/>
    <property type="match status" value="1"/>
</dbReference>
<dbReference type="Pfam" id="PF03466">
    <property type="entry name" value="LysR_substrate"/>
    <property type="match status" value="1"/>
</dbReference>
<evidence type="ECO:0000259" key="8">
    <source>
        <dbReference type="PROSITE" id="PS50931"/>
    </source>
</evidence>
<keyword evidence="10" id="KW-1185">Reference proteome</keyword>
<dbReference type="AlphaFoldDB" id="A0A1I4C5Q8"/>
<dbReference type="Proteomes" id="UP000199152">
    <property type="component" value="Unassembled WGS sequence"/>
</dbReference>
<dbReference type="Pfam" id="PF00126">
    <property type="entry name" value="HTH_1"/>
    <property type="match status" value="1"/>
</dbReference>
<dbReference type="SUPFAM" id="SSF46785">
    <property type="entry name" value="Winged helix' DNA-binding domain"/>
    <property type="match status" value="1"/>
</dbReference>
<dbReference type="GO" id="GO:0003700">
    <property type="term" value="F:DNA-binding transcription factor activity"/>
    <property type="evidence" value="ECO:0007669"/>
    <property type="project" value="InterPro"/>
</dbReference>
<dbReference type="Pfam" id="PF03861">
    <property type="entry name" value="ANTAR"/>
    <property type="match status" value="1"/>
</dbReference>
<dbReference type="GO" id="GO:0003677">
    <property type="term" value="F:DNA binding"/>
    <property type="evidence" value="ECO:0007669"/>
    <property type="project" value="UniProtKB-KW"/>
</dbReference>
<keyword evidence="4" id="KW-0805">Transcription regulation</keyword>
<dbReference type="GO" id="GO:0003723">
    <property type="term" value="F:RNA binding"/>
    <property type="evidence" value="ECO:0007669"/>
    <property type="project" value="InterPro"/>
</dbReference>
<dbReference type="EMBL" id="FOSW01000003">
    <property type="protein sequence ID" value="SFK75441.1"/>
    <property type="molecule type" value="Genomic_DNA"/>
</dbReference>
<dbReference type="PANTHER" id="PTHR30419">
    <property type="entry name" value="HTH-TYPE TRANSCRIPTIONAL REGULATOR YBHD"/>
    <property type="match status" value="1"/>
</dbReference>
<dbReference type="SUPFAM" id="SSF53850">
    <property type="entry name" value="Periplasmic binding protein-like II"/>
    <property type="match status" value="1"/>
</dbReference>
<keyword evidence="6" id="KW-0804">Transcription</keyword>
<feature type="domain" description="ANTAR" evidence="7">
    <location>
        <begin position="476"/>
        <end position="537"/>
    </location>
</feature>
<evidence type="ECO:0000256" key="6">
    <source>
        <dbReference type="ARBA" id="ARBA00023163"/>
    </source>
</evidence>
<evidence type="ECO:0000256" key="4">
    <source>
        <dbReference type="ARBA" id="ARBA00023015"/>
    </source>
</evidence>
<evidence type="ECO:0000313" key="10">
    <source>
        <dbReference type="Proteomes" id="UP000199152"/>
    </source>
</evidence>
<dbReference type="SUPFAM" id="SSF55781">
    <property type="entry name" value="GAF domain-like"/>
    <property type="match status" value="1"/>
</dbReference>
<dbReference type="InterPro" id="IPR003018">
    <property type="entry name" value="GAF"/>
</dbReference>
<sequence length="561" mass="59673">MIALPSPECASNQVELRQLEHFLSVVEEGSFTAAAARVYMVQSSLSASLLALERDLGTTLFIRGRRGAELTDAGRAFLAPARAMVEQAGRARDAVAEVEGLLRGTVRVAFVVPPRIIDVVQTLRGFHQEHPGVQVRLLPADARTAPDLVASGQVDFALAPRTDRPGSTLRFDPLVHDQLVVLCPAGHRLAGARDVHPRELIGEAVIDLPRAQLARQLFDSLLAEHGLQREIRLEVDTWLGVLALVHQGMGISYGPASSANSEVFGRVDVATLADAPLWELGIVYRDEALRGAAGRAFLTAFRRALPGANRSYPNVAVPPGRLPGRPVLEQSLPRLLGTAADLAKTSVPGAAEVSVTLLVENQATTVASTGQLALELDACQYEQDDGPCLHAARSGEPTEIPDSRTEPRWPAYARSATGHGALSVLSVPLVIDADGPVTGSLNIYATGPQVFGSAGRAAAARVADFAAAAAGSASAYRGARNQVENLRTALTSRAVIEQAKGILMERGKLTAEQAFRALSEESMAANVKVRVLAEQLVLTGQFPDRAPTARTRSPARRRPRS</sequence>
<evidence type="ECO:0000256" key="1">
    <source>
        <dbReference type="ARBA" id="ARBA00009437"/>
    </source>
</evidence>
<dbReference type="InterPro" id="IPR029016">
    <property type="entry name" value="GAF-like_dom_sf"/>
</dbReference>
<dbReference type="Pfam" id="PF13185">
    <property type="entry name" value="GAF_2"/>
    <property type="match status" value="1"/>
</dbReference>
<dbReference type="InterPro" id="IPR005561">
    <property type="entry name" value="ANTAR"/>
</dbReference>
<dbReference type="FunFam" id="1.10.10.10:FF:000001">
    <property type="entry name" value="LysR family transcriptional regulator"/>
    <property type="match status" value="1"/>
</dbReference>
<evidence type="ECO:0000259" key="7">
    <source>
        <dbReference type="PROSITE" id="PS50921"/>
    </source>
</evidence>
<comment type="similarity">
    <text evidence="1">Belongs to the LysR transcriptional regulatory family.</text>
</comment>
<evidence type="ECO:0000313" key="9">
    <source>
        <dbReference type="EMBL" id="SFK75441.1"/>
    </source>
</evidence>
<dbReference type="Gene3D" id="1.10.10.10">
    <property type="entry name" value="Winged helix-like DNA-binding domain superfamily/Winged helix DNA-binding domain"/>
    <property type="match status" value="2"/>
</dbReference>
<dbReference type="PROSITE" id="PS50921">
    <property type="entry name" value="ANTAR"/>
    <property type="match status" value="1"/>
</dbReference>
<dbReference type="SUPFAM" id="SSF52172">
    <property type="entry name" value="CheY-like"/>
    <property type="match status" value="1"/>
</dbReference>
<dbReference type="PROSITE" id="PS50931">
    <property type="entry name" value="HTH_LYSR"/>
    <property type="match status" value="1"/>
</dbReference>
<dbReference type="GO" id="GO:0016301">
    <property type="term" value="F:kinase activity"/>
    <property type="evidence" value="ECO:0007669"/>
    <property type="project" value="UniProtKB-KW"/>
</dbReference>
<dbReference type="PRINTS" id="PR00039">
    <property type="entry name" value="HTHLYSR"/>
</dbReference>
<dbReference type="SMART" id="SM00065">
    <property type="entry name" value="GAF"/>
    <property type="match status" value="1"/>
</dbReference>